<keyword evidence="7" id="KW-1185">Reference proteome</keyword>
<feature type="transmembrane region" description="Helical" evidence="5">
    <location>
        <begin position="385"/>
        <end position="408"/>
    </location>
</feature>
<name>A0A0F0KFT3_9MICO</name>
<keyword evidence="3 6" id="KW-0808">Transferase</keyword>
<protein>
    <submittedName>
        <fullName evidence="6">Beta-monoglucosyldiacylglycerol synthase</fullName>
        <ecNumber evidence="6">2.4.1.-</ecNumber>
    </submittedName>
</protein>
<dbReference type="InterPro" id="IPR029044">
    <property type="entry name" value="Nucleotide-diphossugar_trans"/>
</dbReference>
<gene>
    <name evidence="6" type="ORF">RL72_03489</name>
</gene>
<keyword evidence="5" id="KW-1133">Transmembrane helix</keyword>
<reference evidence="6 7" key="1">
    <citation type="submission" date="2015-02" db="EMBL/GenBank/DDBJ databases">
        <title>Draft genome sequences of ten Microbacterium spp. with emphasis on heavy metal contaminated environments.</title>
        <authorList>
            <person name="Corretto E."/>
        </authorList>
    </citation>
    <scope>NUCLEOTIDE SEQUENCE [LARGE SCALE GENOMIC DNA]</scope>
    <source>
        <strain evidence="6 7">DSM 23848</strain>
    </source>
</reference>
<dbReference type="AlphaFoldDB" id="A0A0F0KFT3"/>
<evidence type="ECO:0000313" key="6">
    <source>
        <dbReference type="EMBL" id="KJL19015.1"/>
    </source>
</evidence>
<keyword evidence="5" id="KW-0472">Membrane</keyword>
<dbReference type="PANTHER" id="PTHR43630:SF1">
    <property type="entry name" value="POLY-BETA-1,6-N-ACETYL-D-GLUCOSAMINE SYNTHASE"/>
    <property type="match status" value="1"/>
</dbReference>
<dbReference type="PANTHER" id="PTHR43630">
    <property type="entry name" value="POLY-BETA-1,6-N-ACETYL-D-GLUCOSAMINE SYNTHASE"/>
    <property type="match status" value="1"/>
</dbReference>
<proteinExistence type="inferred from homology"/>
<comment type="caution">
    <text evidence="6">The sequence shown here is derived from an EMBL/GenBank/DDBJ whole genome shotgun (WGS) entry which is preliminary data.</text>
</comment>
<sequence>MILVHGHVVDAVLAVMTLFILSGIVYNLLLYALSLRKPLVALHRRRRGSGDLRPVVFVLPCLDEGRVIGASIDRLLTLWRPGIHILVVDDGSADDTSAIVLHRSHPALHLLRRTLPEARQGKGEALNAAIAHIRSGAVIDDVDPFDTIVCIVDADGRLDLHALDDVLPFFDDPSMGAVQIGVRINNRERNWLARMQDIEFVLYTNIYQRGRRHLGSVGLGGNGQFVRLAALDSLGAAPWSRSLTEDLDLGLRLHFRGWEVEFCPTAFVHQQGLVEVSKWIRQRTRWFQGHLQSWPLVPELLETTHGLSRADLLYHVTSPFLQILSSVLSAGLVLAVSADAIEATLGTLRPSTWWLVIYLLTFGMSFFHARTYLQVERDHALTPSRAVVLLHGYVFYSLLWYVAAWRALGRTLLRRSSWAKTARLSEVHGRAQNTRIGRGTDRPKEMNA</sequence>
<dbReference type="SUPFAM" id="SSF53448">
    <property type="entry name" value="Nucleotide-diphospho-sugar transferases"/>
    <property type="match status" value="1"/>
</dbReference>
<evidence type="ECO:0000256" key="1">
    <source>
        <dbReference type="ARBA" id="ARBA00006739"/>
    </source>
</evidence>
<evidence type="ECO:0000256" key="2">
    <source>
        <dbReference type="ARBA" id="ARBA00022676"/>
    </source>
</evidence>
<dbReference type="Proteomes" id="UP000033448">
    <property type="component" value="Unassembled WGS sequence"/>
</dbReference>
<organism evidence="6 7">
    <name type="scientific">Microbacterium azadirachtae</name>
    <dbReference type="NCBI Taxonomy" id="582680"/>
    <lineage>
        <taxon>Bacteria</taxon>
        <taxon>Bacillati</taxon>
        <taxon>Actinomycetota</taxon>
        <taxon>Actinomycetes</taxon>
        <taxon>Micrococcales</taxon>
        <taxon>Microbacteriaceae</taxon>
        <taxon>Microbacterium</taxon>
    </lineage>
</organism>
<dbReference type="OrthoDB" id="9806824at2"/>
<keyword evidence="5" id="KW-0812">Transmembrane</keyword>
<feature type="transmembrane region" description="Helical" evidence="5">
    <location>
        <begin position="353"/>
        <end position="373"/>
    </location>
</feature>
<evidence type="ECO:0000313" key="7">
    <source>
        <dbReference type="Proteomes" id="UP000033448"/>
    </source>
</evidence>
<dbReference type="Gene3D" id="3.90.550.10">
    <property type="entry name" value="Spore Coat Polysaccharide Biosynthesis Protein SpsA, Chain A"/>
    <property type="match status" value="1"/>
</dbReference>
<feature type="transmembrane region" description="Helical" evidence="5">
    <location>
        <begin position="319"/>
        <end position="341"/>
    </location>
</feature>
<accession>A0A0F0KFT3</accession>
<comment type="similarity">
    <text evidence="1">Belongs to the glycosyltransferase 2 family.</text>
</comment>
<feature type="region of interest" description="Disordered" evidence="4">
    <location>
        <begin position="429"/>
        <end position="448"/>
    </location>
</feature>
<evidence type="ECO:0000256" key="3">
    <source>
        <dbReference type="ARBA" id="ARBA00022679"/>
    </source>
</evidence>
<keyword evidence="2 6" id="KW-0328">Glycosyltransferase</keyword>
<feature type="compositionally biased region" description="Basic and acidic residues" evidence="4">
    <location>
        <begin position="438"/>
        <end position="448"/>
    </location>
</feature>
<dbReference type="PATRIC" id="fig|582680.7.peg.3546"/>
<dbReference type="EC" id="2.4.1.-" evidence="6"/>
<dbReference type="EMBL" id="JYIT01000085">
    <property type="protein sequence ID" value="KJL19015.1"/>
    <property type="molecule type" value="Genomic_DNA"/>
</dbReference>
<evidence type="ECO:0000256" key="4">
    <source>
        <dbReference type="SAM" id="MobiDB-lite"/>
    </source>
</evidence>
<feature type="transmembrane region" description="Helical" evidence="5">
    <location>
        <begin position="12"/>
        <end position="35"/>
    </location>
</feature>
<evidence type="ECO:0000256" key="5">
    <source>
        <dbReference type="SAM" id="Phobius"/>
    </source>
</evidence>
<dbReference type="GO" id="GO:0016757">
    <property type="term" value="F:glycosyltransferase activity"/>
    <property type="evidence" value="ECO:0007669"/>
    <property type="project" value="UniProtKB-KW"/>
</dbReference>
<dbReference type="RefSeq" id="WP_052674480.1">
    <property type="nucleotide sequence ID" value="NZ_JYIT01000085.1"/>
</dbReference>
<dbReference type="Pfam" id="PF13641">
    <property type="entry name" value="Glyco_tranf_2_3"/>
    <property type="match status" value="1"/>
</dbReference>